<dbReference type="InterPro" id="IPR036116">
    <property type="entry name" value="FN3_sf"/>
</dbReference>
<sequence length="826" mass="93462">MKSLSENLDSRPQTKTDLKFSSSDSLSSKASLLDVSASLKASFLGGLVEVEGSAKYLRDTKSSNQQSRVTMYYSETTRFEQLTMSHLGEITYPQVFNQKTATHVVMAVLYGVQAFMVFDRTFSEEENKQMIEGDLNVMVKKIPKFSLEGKGAINMTDDDKKVAEKIKCTFYGDVRIEQNPTTFTEALEVYKKLPTILKENPGKVVPVKVWLYPLHLLNDKAAQLKTEISASAVSIEVIMEGLEEVETTYNDFPKTLVSIFSNVTHRLRLFKNSLRNYKEKLLKKIGSVLPTIREGQEEEKLIEDILKIHNSSPFNADMLKQWLNDAKSELDLLNSNKDMLNGIKMENADNLNTIHLNPNIEFVVCLTFTSLSYEDPYLSTLTEFVKSDMFKGLYEKQNISLASARKWFRDPDVIIKMRENLRLFKSFSEANKDEKRIHFIISAISNPSSPGSSIYLYEKGKLTDTQFQPVSKPPPPIVKDTSNRIMSLKLQKSPTGKTVQYRVEYKVVKSDSGPEEQWDNQNTEDEDFTQTGLESGKNYLICYRIVGKVGVSEASETISHIPSSAKGKQAEREKECPPISMADISSLLDEHRAALSADFKSSFDSLASTLDSIRSTINDHGQRIDSLEVNATSVDQRLQQLEGAFSALQKDNDLLKHKVADLEGRSRRQNIRIIGLPESIEGPRPSAFFSQLLIDVLGSEVLSSPPEIDRAHRSLAPKPAPGGKPRPVILRFHRFQVKDLVIREARKRGVLRYKDYQIRMFDDYSPDVLKQRAEYRDSMAELYKRGYKPALLYPARLRITLPNGDKTFLMSASDAVKFVQDLNTSS</sequence>
<dbReference type="Gene3D" id="2.60.40.10">
    <property type="entry name" value="Immunoglobulins"/>
    <property type="match status" value="1"/>
</dbReference>
<dbReference type="PANTHER" id="PTHR31594:SF11">
    <property type="entry name" value="NEOVERRUCOTOXIN SUBUNIT ALPHA-LIKE ISOFORM X1-RELATED"/>
    <property type="match status" value="1"/>
</dbReference>
<dbReference type="InterPro" id="IPR013783">
    <property type="entry name" value="Ig-like_fold"/>
</dbReference>
<dbReference type="EMBL" id="QBIY01012660">
    <property type="protein sequence ID" value="RXN19679.1"/>
    <property type="molecule type" value="Genomic_DNA"/>
</dbReference>
<accession>A0A498MEQ0</accession>
<dbReference type="STRING" id="84645.A0A498MEQ0"/>
<organism evidence="4 5">
    <name type="scientific">Labeo rohita</name>
    <name type="common">Indian major carp</name>
    <name type="synonym">Cyprinus rohita</name>
    <dbReference type="NCBI Taxonomy" id="84645"/>
    <lineage>
        <taxon>Eukaryota</taxon>
        <taxon>Metazoa</taxon>
        <taxon>Chordata</taxon>
        <taxon>Craniata</taxon>
        <taxon>Vertebrata</taxon>
        <taxon>Euteleostomi</taxon>
        <taxon>Actinopterygii</taxon>
        <taxon>Neopterygii</taxon>
        <taxon>Teleostei</taxon>
        <taxon>Ostariophysi</taxon>
        <taxon>Cypriniformes</taxon>
        <taxon>Cyprinidae</taxon>
        <taxon>Labeoninae</taxon>
        <taxon>Labeonini</taxon>
        <taxon>Labeo</taxon>
    </lineage>
</organism>
<dbReference type="InterPro" id="IPR003961">
    <property type="entry name" value="FN3_dom"/>
</dbReference>
<dbReference type="Pfam" id="PF21109">
    <property type="entry name" value="Stonustoxin_helical"/>
    <property type="match status" value="1"/>
</dbReference>
<feature type="compositionally biased region" description="Basic and acidic residues" evidence="2">
    <location>
        <begin position="8"/>
        <end position="18"/>
    </location>
</feature>
<dbReference type="CDD" id="cd00063">
    <property type="entry name" value="FN3"/>
    <property type="match status" value="1"/>
</dbReference>
<dbReference type="InterPro" id="IPR048997">
    <property type="entry name" value="Stonustoxin-like_helical"/>
</dbReference>
<evidence type="ECO:0000256" key="1">
    <source>
        <dbReference type="SAM" id="Coils"/>
    </source>
</evidence>
<comment type="caution">
    <text evidence="4">The sequence shown here is derived from an EMBL/GenBank/DDBJ whole genome shotgun (WGS) entry which is preliminary data.</text>
</comment>
<dbReference type="Gene3D" id="1.20.5.340">
    <property type="match status" value="1"/>
</dbReference>
<keyword evidence="1" id="KW-0175">Coiled coil</keyword>
<proteinExistence type="predicted"/>
<dbReference type="PANTHER" id="PTHR31594">
    <property type="entry name" value="AIG1-TYPE G DOMAIN-CONTAINING PROTEIN"/>
    <property type="match status" value="1"/>
</dbReference>
<feature type="coiled-coil region" evidence="1">
    <location>
        <begin position="624"/>
        <end position="665"/>
    </location>
</feature>
<dbReference type="InterPro" id="IPR052090">
    <property type="entry name" value="Cytolytic_pore-forming_toxin"/>
</dbReference>
<dbReference type="PROSITE" id="PS50853">
    <property type="entry name" value="FN3"/>
    <property type="match status" value="1"/>
</dbReference>
<dbReference type="AlphaFoldDB" id="A0A498MEQ0"/>
<feature type="region of interest" description="Disordered" evidence="2">
    <location>
        <begin position="1"/>
        <end position="22"/>
    </location>
</feature>
<dbReference type="InterPro" id="IPR040581">
    <property type="entry name" value="Thioredoxin_11"/>
</dbReference>
<evidence type="ECO:0000259" key="3">
    <source>
        <dbReference type="PROSITE" id="PS50853"/>
    </source>
</evidence>
<gene>
    <name evidence="4" type="ORF">ROHU_025552</name>
</gene>
<name>A0A498MEQ0_LABRO</name>
<dbReference type="SUPFAM" id="SSF49265">
    <property type="entry name" value="Fibronectin type III"/>
    <property type="match status" value="1"/>
</dbReference>
<evidence type="ECO:0000313" key="4">
    <source>
        <dbReference type="EMBL" id="RXN19679.1"/>
    </source>
</evidence>
<evidence type="ECO:0000313" key="5">
    <source>
        <dbReference type="Proteomes" id="UP000290572"/>
    </source>
</evidence>
<dbReference type="Proteomes" id="UP000290572">
    <property type="component" value="Unassembled WGS sequence"/>
</dbReference>
<keyword evidence="5" id="KW-1185">Reference proteome</keyword>
<protein>
    <submittedName>
        <fullName evidence="4">Stonustoxin subunit alpha-like protein</fullName>
    </submittedName>
</protein>
<feature type="domain" description="Fibronectin type-III" evidence="3">
    <location>
        <begin position="472"/>
        <end position="565"/>
    </location>
</feature>
<evidence type="ECO:0000256" key="2">
    <source>
        <dbReference type="SAM" id="MobiDB-lite"/>
    </source>
</evidence>
<dbReference type="Gene3D" id="3.30.70.1820">
    <property type="entry name" value="L1 transposable element, RRM domain"/>
    <property type="match status" value="1"/>
</dbReference>
<dbReference type="Pfam" id="PF18078">
    <property type="entry name" value="Thioredoxin_11"/>
    <property type="match status" value="1"/>
</dbReference>
<reference evidence="4 5" key="1">
    <citation type="submission" date="2018-03" db="EMBL/GenBank/DDBJ databases">
        <title>Draft genome sequence of Rohu Carp (Labeo rohita).</title>
        <authorList>
            <person name="Das P."/>
            <person name="Kushwaha B."/>
            <person name="Joshi C.G."/>
            <person name="Kumar D."/>
            <person name="Nagpure N.S."/>
            <person name="Sahoo L."/>
            <person name="Das S.P."/>
            <person name="Bit A."/>
            <person name="Patnaik S."/>
            <person name="Meher P.K."/>
            <person name="Jayasankar P."/>
            <person name="Koringa P.G."/>
            <person name="Patel N.V."/>
            <person name="Hinsu A.T."/>
            <person name="Kumar R."/>
            <person name="Pandey M."/>
            <person name="Agarwal S."/>
            <person name="Srivastava S."/>
            <person name="Singh M."/>
            <person name="Iquebal M.A."/>
            <person name="Jaiswal S."/>
            <person name="Angadi U.B."/>
            <person name="Kumar N."/>
            <person name="Raza M."/>
            <person name="Shah T.M."/>
            <person name="Rai A."/>
            <person name="Jena J.K."/>
        </authorList>
    </citation>
    <scope>NUCLEOTIDE SEQUENCE [LARGE SCALE GENOMIC DNA]</scope>
    <source>
        <strain evidence="4">DASCIFA01</strain>
        <tissue evidence="4">Testis</tissue>
    </source>
</reference>